<sequence length="2471" mass="287414">MDQKFLLAEEDHMTIQELSELKFDLTFDRKMFTRTSVLGHLMSSEDFFKTFGIRPVALKIEQEVLVKYYARNFRLRNLKLVRKDFFGKLKYELVTGNKTIVRFDSTISVLVHPKYVKQLSQFYKLTPVRRLMEYFEILSAIDNDDIPVEAFDNLIDGLSPIELLSVYVLVDPDTRRWIIESDMMPRPEGLILHTFANHRDLWVSTYEEGQLVHQDVEYVNEEVDYENLTEDLAIEVDFVIDNPLEPIIQNSMPSRAELEREYRDFINSQRNNRAGIKKDKKKSKKLRLSANQRKRAFNFYDPNPQKNKLNITENALKLMRFCSKFVKKPSGFWVRGTQSWLKREHNPTLNETLQLFANFDPKVTGSEDAEAIGSMTNFITPSRRVVYYSQRMVEYKATDMKMAWEQQLQSHYDKNPHHPEFANHNNMEIKATIELWFDLLASAMRISSNANEAFYKMLTWVFTYEKNKAVVKPKFNNLSVYGTAFFLSVVADRGLSIQDCKKVHPRLRNAPLTDEELRINLLSLYNRNDPEVRSRKETERFLNLPKVKDYLYETRNHVELVNRELVKYRIRPIHDFDKFDFQSVVAYVWQWSWPKIEGTSLDTFLKEREEELASTIPSTSSVKEDEKEEFEDTYENLSLLQRAKKGIKRAFKKIHGTVMDPIAQPLQQATDKAMEMLSKMSGLMEDLYKQVSGFFSGLTGLPLPRLSNVSTVISLIMDYLIFVNVDNVLLKGAVVMSALGKIGLSSILEKASSYLKGFINIEEKNEDTIEGTSDEEVKMSFWTKMVEWITDINPRNAGILGGIIISGLLGYTIFGDSKSITEIGTKTVNGMRSMSFIGMGLNGAGNVVKYVASLFKTCADWLRKKVGLLTDEEKEDKEITTMTKEILTWTTKLDFYYSLEGLSLIKANQKDFDEAKIVGKSFFYYNALSHDPKTKMNPKLQQEIRTRQKKAIDLLNYLHRLDSKTAFRMTPFHVQLYGHPGIGKSQLLKALLKKFHARYFSHVDIAKFAYSPNTNKAHWDGYWGQLAIIVDEMWSVLDAETLTEWLTILSCLPVLLPIAALDAKDDAYFKAKLVFSCSNVMYPHANGVACDEAVWRRRLLVKVEIDEDVFDKTTGQFSMSLFKRKYKDQDPNTFPHLSFTILRSVPDSAGNCEYQDEATMPDGLKWPVNNIKFDRLMEMLFSSYDALCAREPEEKSISEAYAEWEALITDVMEGLDCDMLQKTRDFVTVNKSSMMVQEIPFLETSILYDTQEIQIENPVIDVQAIIKSKEDMCDEMFIDKCNGGKHAKVVYSIELEPGKEEQWFIDFQNKTVTSNGKVEPLSNMHRKLLMKKAPFFDDEFKKRFDQVEGTALEKDHVCKKEKEIPHEMSSEEVRSMGLTVTQYLNHCKVCRKGKYKFEDYVNFLNKLYWKETPQSLLDLRQSYIDVQQIYKAYSVSLTILSLAENTQKDKTSIYANFIGVAEMSEGRPVPNWKDYKETYIKLIPHFDREYLDIIQEPVEKEEIFEDLNDQEKENFFNDWDKIFLSEDEKRKIFKTDKDRLNISYCFLEHLEFENKKKIWYLKWSKRLAYYAHIISEKLRKDTGTPACVKQYEISYLNAFNWFWDSYESWFRLTDEQRDYLYKSKGVRNKLYQYTRSASFYIRKVVRKAYENTFGRFFGTLKYVWNKYYWLFKTLSLVGSAYAAVYLFQNFGQLFNGKEGTSKVFFKAGSLKKVVPTSRENEENFIMGIRKNILEIRLGTACANGVGVYDHMILMNHHFVEKYLQQKYFTLEMRPTAVSNLYVEYIVYSENVYRLPNSDLVLVFCEDFPVYRKILHKFRTEAQVLKHDISDLSLYYNLDGTIRVTEFPFVEIAPFRGTDDKGIMRVNTESLHYIGNPPKGSSGGILYAPDNYCTSYIVGIQCWRDAKRGYGNLVTQEKLRTAIEIFREKVIEHEGPYECLEGTSLTEHLITEHIMVEGVVPEEHIVGIVHKSSFVKTPIAKYFPSERIPAILRFDDPRVPDGTHPLQHSINKSGRDIMKPLNPELLDYAVQQLSIYYSNRMASRRLKILTFEETLEGLPMSGNVSVNVKTSPGIPWVHKRTSPGKKDYLEFDDEGTVSFCAEEIRQEFNRIDESLQKGIVPASSMYEFPKDELRPKAKALGPPIKTRSISVMDFVINLVWRKYHLSFESHLHDQADGTNEYCIGINPESVSWARIYDDLKAVGDFGCDLDVGNWDGHFTAQLMRATTKINNNVYNSQDLGGERVRESLADFNIFGCFQFLDLVLRKMRGLPSGCAGTGHLNTLGHFLFLFYLFCKLWRRRYGTLPTLYDFMRLVCKKLYGDDVIMSIHPTIIEWWNGNTIAEAYSYYGWPTTSAKKTSNPNQILPIEDLTFLKRHFVHHEVGVVLGALEKDVIQDLLHWMRRTANNKTQFEENLRTALEYAFGHGELFYNELYKKITDALKREQLPQLQYTYQYMRAIMIPRIYETTTILQP</sequence>
<dbReference type="Pfam" id="PF00910">
    <property type="entry name" value="RNA_helicase"/>
    <property type="match status" value="1"/>
</dbReference>
<dbReference type="InterPro" id="IPR014759">
    <property type="entry name" value="Helicase_SF3_ssRNA_vir"/>
</dbReference>
<keyword evidence="3" id="KW-0808">Transferase</keyword>
<dbReference type="InterPro" id="IPR043502">
    <property type="entry name" value="DNA/RNA_pol_sf"/>
</dbReference>
<proteinExistence type="predicted"/>
<evidence type="ECO:0000313" key="11">
    <source>
        <dbReference type="EMBL" id="QIC52838.1"/>
    </source>
</evidence>
<evidence type="ECO:0000256" key="8">
    <source>
        <dbReference type="ARBA" id="ARBA00022840"/>
    </source>
</evidence>
<dbReference type="GO" id="GO:0003724">
    <property type="term" value="F:RNA helicase activity"/>
    <property type="evidence" value="ECO:0007669"/>
    <property type="project" value="InterPro"/>
</dbReference>
<evidence type="ECO:0000256" key="9">
    <source>
        <dbReference type="ARBA" id="ARBA00022953"/>
    </source>
</evidence>
<keyword evidence="8" id="KW-0067">ATP-binding</keyword>
<feature type="domain" description="SF3 helicase" evidence="10">
    <location>
        <begin position="951"/>
        <end position="1118"/>
    </location>
</feature>
<dbReference type="Gene3D" id="3.30.70.270">
    <property type="match status" value="1"/>
</dbReference>
<dbReference type="EMBL" id="MN386967">
    <property type="protein sequence ID" value="QIC52838.1"/>
    <property type="molecule type" value="Genomic_RNA"/>
</dbReference>
<dbReference type="InterPro" id="IPR009003">
    <property type="entry name" value="Peptidase_S1_PA"/>
</dbReference>
<evidence type="ECO:0000256" key="4">
    <source>
        <dbReference type="ARBA" id="ARBA00022695"/>
    </source>
</evidence>
<dbReference type="InterPro" id="IPR000605">
    <property type="entry name" value="Helicase_SF3_ssDNA/RNA_vir"/>
</dbReference>
<evidence type="ECO:0000259" key="10">
    <source>
        <dbReference type="PROSITE" id="PS51218"/>
    </source>
</evidence>
<evidence type="ECO:0000256" key="1">
    <source>
        <dbReference type="ARBA" id="ARBA00022484"/>
    </source>
</evidence>
<dbReference type="GO" id="GO:0003723">
    <property type="term" value="F:RNA binding"/>
    <property type="evidence" value="ECO:0007669"/>
    <property type="project" value="InterPro"/>
</dbReference>
<dbReference type="SUPFAM" id="SSF52540">
    <property type="entry name" value="P-loop containing nucleoside triphosphate hydrolases"/>
    <property type="match status" value="1"/>
</dbReference>
<reference evidence="11" key="1">
    <citation type="submission" date="2019-08" db="EMBL/GenBank/DDBJ databases">
        <authorList>
            <person name="Wright A.A."/>
            <person name="Harper S."/>
        </authorList>
    </citation>
    <scope>NUCLEOTIDE SEQUENCE</scope>
    <source>
        <strain evidence="11">WA1</strain>
    </source>
</reference>
<dbReference type="SUPFAM" id="SSF50494">
    <property type="entry name" value="Trypsin-like serine proteases"/>
    <property type="match status" value="1"/>
</dbReference>
<evidence type="ECO:0000256" key="7">
    <source>
        <dbReference type="ARBA" id="ARBA00022807"/>
    </source>
</evidence>
<keyword evidence="2" id="KW-0645">Protease</keyword>
<keyword evidence="5" id="KW-0547">Nucleotide-binding</keyword>
<name>A0A6C0X4K2_9VIRU</name>
<organism evidence="11">
    <name type="scientific">Apple picorna-like virus 1</name>
    <dbReference type="NCBI Taxonomy" id="2709736"/>
    <lineage>
        <taxon>Viruses</taxon>
        <taxon>Riboviria</taxon>
        <taxon>Orthornavirae</taxon>
        <taxon>Pisuviricota</taxon>
        <taxon>Pisoniviricetes</taxon>
        <taxon>Picornavirales</taxon>
    </lineage>
</organism>
<dbReference type="Pfam" id="PF00680">
    <property type="entry name" value="RdRP_1"/>
    <property type="match status" value="1"/>
</dbReference>
<dbReference type="Gene3D" id="1.20.960.20">
    <property type="match status" value="1"/>
</dbReference>
<dbReference type="GO" id="GO:0005524">
    <property type="term" value="F:ATP binding"/>
    <property type="evidence" value="ECO:0007669"/>
    <property type="project" value="UniProtKB-KW"/>
</dbReference>
<dbReference type="GO" id="GO:0008234">
    <property type="term" value="F:cysteine-type peptidase activity"/>
    <property type="evidence" value="ECO:0007669"/>
    <property type="project" value="UniProtKB-KW"/>
</dbReference>
<evidence type="ECO:0000256" key="6">
    <source>
        <dbReference type="ARBA" id="ARBA00022801"/>
    </source>
</evidence>
<evidence type="ECO:0000256" key="2">
    <source>
        <dbReference type="ARBA" id="ARBA00022670"/>
    </source>
</evidence>
<evidence type="ECO:0000256" key="5">
    <source>
        <dbReference type="ARBA" id="ARBA00022741"/>
    </source>
</evidence>
<keyword evidence="1" id="KW-0696">RNA-directed RNA polymerase</keyword>
<protein>
    <submittedName>
        <fullName evidence="11">Polyprotein</fullName>
    </submittedName>
</protein>
<dbReference type="PROSITE" id="PS51218">
    <property type="entry name" value="SF3_HELICASE_2"/>
    <property type="match status" value="1"/>
</dbReference>
<dbReference type="GO" id="GO:0003968">
    <property type="term" value="F:RNA-directed RNA polymerase activity"/>
    <property type="evidence" value="ECO:0007669"/>
    <property type="project" value="UniProtKB-KW"/>
</dbReference>
<evidence type="ECO:0000256" key="3">
    <source>
        <dbReference type="ARBA" id="ARBA00022679"/>
    </source>
</evidence>
<keyword evidence="9" id="KW-0693">Viral RNA replication</keyword>
<dbReference type="InterPro" id="IPR027417">
    <property type="entry name" value="P-loop_NTPase"/>
</dbReference>
<dbReference type="InterPro" id="IPR001205">
    <property type="entry name" value="RNA-dir_pol_C"/>
</dbReference>
<dbReference type="GO" id="GO:0006351">
    <property type="term" value="P:DNA-templated transcription"/>
    <property type="evidence" value="ECO:0007669"/>
    <property type="project" value="InterPro"/>
</dbReference>
<keyword evidence="4" id="KW-0548">Nucleotidyltransferase</keyword>
<keyword evidence="7" id="KW-0788">Thiol protease</keyword>
<dbReference type="InterPro" id="IPR043128">
    <property type="entry name" value="Rev_trsase/Diguanyl_cyclase"/>
</dbReference>
<dbReference type="SUPFAM" id="SSF56672">
    <property type="entry name" value="DNA/RNA polymerases"/>
    <property type="match status" value="1"/>
</dbReference>
<dbReference type="GO" id="GO:0006508">
    <property type="term" value="P:proteolysis"/>
    <property type="evidence" value="ECO:0007669"/>
    <property type="project" value="UniProtKB-KW"/>
</dbReference>
<keyword evidence="6" id="KW-0378">Hydrolase</keyword>
<accession>A0A6C0X4K2</accession>